<dbReference type="EMBL" id="AFFY01000098">
    <property type="protein sequence ID" value="EHG98244.1"/>
    <property type="molecule type" value="Genomic_DNA"/>
</dbReference>
<dbReference type="PATRIC" id="fig|762968.3.peg.3312"/>
<evidence type="ECO:0008006" key="5">
    <source>
        <dbReference type="Google" id="ProtNLM"/>
    </source>
</evidence>
<evidence type="ECO:0000313" key="4">
    <source>
        <dbReference type="Proteomes" id="UP000003598"/>
    </source>
</evidence>
<gene>
    <name evidence="3" type="ORF">HMPREF9441_03786</name>
</gene>
<keyword evidence="2" id="KW-0732">Signal</keyword>
<comment type="caution">
    <text evidence="3">The sequence shown here is derived from an EMBL/GenBank/DDBJ whole genome shotgun (WGS) entry which is preliminary data.</text>
</comment>
<dbReference type="STRING" id="762968.HMPREF9441_03786"/>
<name>G5SWL3_9BACT</name>
<dbReference type="Proteomes" id="UP000003598">
    <property type="component" value="Unassembled WGS sequence"/>
</dbReference>
<dbReference type="OrthoDB" id="10020483at2"/>
<keyword evidence="4" id="KW-1185">Reference proteome</keyword>
<feature type="chain" id="PRO_5003484377" description="FG-GAP repeat protein" evidence="2">
    <location>
        <begin position="25"/>
        <end position="281"/>
    </location>
</feature>
<protein>
    <recommendedName>
        <fullName evidence="5">FG-GAP repeat protein</fullName>
    </recommendedName>
</protein>
<dbReference type="AlphaFoldDB" id="G5SWL3"/>
<dbReference type="HOGENOM" id="CLU_989887_0_0_10"/>
<organism evidence="3 4">
    <name type="scientific">Paraprevotella clara YIT 11840</name>
    <dbReference type="NCBI Taxonomy" id="762968"/>
    <lineage>
        <taxon>Bacteria</taxon>
        <taxon>Pseudomonadati</taxon>
        <taxon>Bacteroidota</taxon>
        <taxon>Bacteroidia</taxon>
        <taxon>Bacteroidales</taxon>
        <taxon>Prevotellaceae</taxon>
        <taxon>Paraprevotella</taxon>
    </lineage>
</organism>
<reference evidence="3 4" key="1">
    <citation type="submission" date="2011-03" db="EMBL/GenBank/DDBJ databases">
        <authorList>
            <person name="Weinstock G."/>
            <person name="Sodergren E."/>
            <person name="Clifton S."/>
            <person name="Fulton L."/>
            <person name="Fulton B."/>
            <person name="Courtney L."/>
            <person name="Fronick C."/>
            <person name="Harrison M."/>
            <person name="Strong C."/>
            <person name="Farmer C."/>
            <person name="Delahaunty K."/>
            <person name="Markovic C."/>
            <person name="Hall O."/>
            <person name="Minx P."/>
            <person name="Tomlinson C."/>
            <person name="Mitreva M."/>
            <person name="Hou S."/>
            <person name="Chen J."/>
            <person name="Wollam A."/>
            <person name="Pepin K.H."/>
            <person name="Johnson M."/>
            <person name="Bhonagiri V."/>
            <person name="Zhang X."/>
            <person name="Suruliraj S."/>
            <person name="Warren W."/>
            <person name="Chinwalla A."/>
            <person name="Mardis E.R."/>
            <person name="Wilson R.K."/>
        </authorList>
    </citation>
    <scope>NUCLEOTIDE SEQUENCE [LARGE SCALE GENOMIC DNA]</scope>
    <source>
        <strain evidence="3 4">YIT 11840</strain>
    </source>
</reference>
<feature type="compositionally biased region" description="Basic and acidic residues" evidence="1">
    <location>
        <begin position="29"/>
        <end position="52"/>
    </location>
</feature>
<accession>G5SWL3</accession>
<evidence type="ECO:0000313" key="3">
    <source>
        <dbReference type="EMBL" id="EHG98244.1"/>
    </source>
</evidence>
<evidence type="ECO:0000256" key="2">
    <source>
        <dbReference type="SAM" id="SignalP"/>
    </source>
</evidence>
<feature type="region of interest" description="Disordered" evidence="1">
    <location>
        <begin position="29"/>
        <end position="54"/>
    </location>
</feature>
<proteinExistence type="predicted"/>
<evidence type="ECO:0000256" key="1">
    <source>
        <dbReference type="SAM" id="MobiDB-lite"/>
    </source>
</evidence>
<sequence length="281" mass="32415">MMNMMRTLAWFFLMCCCVSCFQRAGQSKENRRTMQTSHEEKPLKPESNKTDVEMDSVDGTEVEDEFDELHAGLLKLPCNDGQGTDTVYHYPTGKKVRIGRHCGRTLYLELGEFYDENTYGGAKVYWGDSLIYATDLEIDNDWQTCHVYSVPKSEVTYVLLMINDRPSPNIWYILYMNGEHIHLVDSVLAGNDYIEGGSYFHDSVIYGDIDNDGWMEVGGKHWTEYWADSMTYQPCYIYQLGEELEMDSLASIEETKKAYDGMFIGFEPATVYNPNEKQHVK</sequence>
<feature type="signal peptide" evidence="2">
    <location>
        <begin position="1"/>
        <end position="24"/>
    </location>
</feature>